<evidence type="ECO:0000256" key="1">
    <source>
        <dbReference type="SAM" id="MobiDB-lite"/>
    </source>
</evidence>
<evidence type="ECO:0000259" key="2">
    <source>
        <dbReference type="PROSITE" id="PS51736"/>
    </source>
</evidence>
<dbReference type="Gene3D" id="3.90.1750.20">
    <property type="entry name" value="Putative Large Serine Recombinase, Chain B, Domain 2"/>
    <property type="match status" value="1"/>
</dbReference>
<comment type="caution">
    <text evidence="4">The sequence shown here is derived from an EMBL/GenBank/DDBJ whole genome shotgun (WGS) entry which is preliminary data.</text>
</comment>
<dbReference type="PROSITE" id="PS51737">
    <property type="entry name" value="RECOMBINASE_DNA_BIND"/>
    <property type="match status" value="1"/>
</dbReference>
<feature type="compositionally biased region" description="Basic and acidic residues" evidence="1">
    <location>
        <begin position="291"/>
        <end position="302"/>
    </location>
</feature>
<evidence type="ECO:0000259" key="3">
    <source>
        <dbReference type="PROSITE" id="PS51737"/>
    </source>
</evidence>
<dbReference type="InterPro" id="IPR011109">
    <property type="entry name" value="DNA_bind_recombinase_dom"/>
</dbReference>
<keyword evidence="5" id="KW-1185">Reference proteome</keyword>
<dbReference type="EMBL" id="JBHTJV010000009">
    <property type="protein sequence ID" value="MFD0916533.1"/>
    <property type="molecule type" value="Genomic_DNA"/>
</dbReference>
<dbReference type="Pfam" id="PF07508">
    <property type="entry name" value="Recombinase"/>
    <property type="match status" value="1"/>
</dbReference>
<accession>A0ABW3FGE1</accession>
<dbReference type="InterPro" id="IPR050639">
    <property type="entry name" value="SSR_resolvase"/>
</dbReference>
<proteinExistence type="predicted"/>
<dbReference type="Pfam" id="PF00239">
    <property type="entry name" value="Resolvase"/>
    <property type="match status" value="1"/>
</dbReference>
<feature type="domain" description="Resolvase/invertase-type recombinase catalytic" evidence="2">
    <location>
        <begin position="7"/>
        <end position="159"/>
    </location>
</feature>
<dbReference type="InterPro" id="IPR036162">
    <property type="entry name" value="Resolvase-like_N_sf"/>
</dbReference>
<sequence length="626" mass="70221">MRRTKIRCAIYTRKSSEEGLEQEFNSLDAQREACEAYIASQKHEGWVLLKDHYDDGGLSGGTMDRPALQNLLNAVDDGLVDQIVVYKVDRLTRSLPDFSRLIERLDKAQASFVSVTQSFNTATSMGRLTLNVLLSFAQFEREVTAERIRDKIAASKKKGMWVGGPVPLGYLVKDRTLIAREDEAAIVRRIYDLYLKHGTIRETKAEADSLGLRSRRWTTRTGKDRGGLLFTRGHLYRILTNPIYTGLVHHKGATYKGQHDGIVDPAIWQRVQDQLSIAKLDRSTGADGEFDAAKDGQDRENAEGQELSFSFSSMSPTPHPSPARPKRSYRTDPSPLVGKVFDETGDRLTPSHANKKGKRYRYYISNRLIARSGEREAVDQEGPDRADNSYEGGKHKINNTTKPIGGWRLPAQALESVIADVVLDWLAGSTRPSELLIDGSADEQMRVQRQIATMRNAASTDDSPIVRLATLVERIDLWSGDGRSGKVIIRFDDRQMTNTLEIGVDRLNPDALVTSIPLNQRKRGVETRMILGHASPQIDTMLIRNLAQARSWYRELKDGSSLARIARTNNTTVSMVTRILPLAFLSSQVVEAICTGQHPPELTSRKLRDIVIPSDWDEQAKLFQLR</sequence>
<name>A0ABW3FGE1_9HYPH</name>
<dbReference type="PANTHER" id="PTHR30461:SF23">
    <property type="entry name" value="DNA RECOMBINASE-RELATED"/>
    <property type="match status" value="1"/>
</dbReference>
<feature type="compositionally biased region" description="Basic and acidic residues" evidence="1">
    <location>
        <begin position="374"/>
        <end position="394"/>
    </location>
</feature>
<reference evidence="5" key="1">
    <citation type="journal article" date="2019" name="Int. J. Syst. Evol. Microbiol.">
        <title>The Global Catalogue of Microorganisms (GCM) 10K type strain sequencing project: providing services to taxonomists for standard genome sequencing and annotation.</title>
        <authorList>
            <consortium name="The Broad Institute Genomics Platform"/>
            <consortium name="The Broad Institute Genome Sequencing Center for Infectious Disease"/>
            <person name="Wu L."/>
            <person name="Ma J."/>
        </authorList>
    </citation>
    <scope>NUCLEOTIDE SEQUENCE [LARGE SCALE GENOMIC DNA]</scope>
    <source>
        <strain evidence="5">CCUG 60023</strain>
    </source>
</reference>
<dbReference type="SMART" id="SM00857">
    <property type="entry name" value="Resolvase"/>
    <property type="match status" value="1"/>
</dbReference>
<dbReference type="Proteomes" id="UP001597101">
    <property type="component" value="Unassembled WGS sequence"/>
</dbReference>
<dbReference type="InterPro" id="IPR038109">
    <property type="entry name" value="DNA_bind_recomb_sf"/>
</dbReference>
<dbReference type="PROSITE" id="PS51736">
    <property type="entry name" value="RECOMBINASES_3"/>
    <property type="match status" value="1"/>
</dbReference>
<dbReference type="CDD" id="cd03768">
    <property type="entry name" value="SR_ResInv"/>
    <property type="match status" value="1"/>
</dbReference>
<dbReference type="SUPFAM" id="SSF109709">
    <property type="entry name" value="KorB DNA-binding domain-like"/>
    <property type="match status" value="1"/>
</dbReference>
<protein>
    <submittedName>
        <fullName evidence="4">Recombinase family protein</fullName>
    </submittedName>
</protein>
<dbReference type="Gene3D" id="3.40.50.1390">
    <property type="entry name" value="Resolvase, N-terminal catalytic domain"/>
    <property type="match status" value="1"/>
</dbReference>
<feature type="compositionally biased region" description="Polar residues" evidence="1">
    <location>
        <begin position="307"/>
        <end position="316"/>
    </location>
</feature>
<organism evidence="4 5">
    <name type="scientific">Pseudahrensia aquimaris</name>
    <dbReference type="NCBI Taxonomy" id="744461"/>
    <lineage>
        <taxon>Bacteria</taxon>
        <taxon>Pseudomonadati</taxon>
        <taxon>Pseudomonadota</taxon>
        <taxon>Alphaproteobacteria</taxon>
        <taxon>Hyphomicrobiales</taxon>
        <taxon>Ahrensiaceae</taxon>
        <taxon>Pseudahrensia</taxon>
    </lineage>
</organism>
<evidence type="ECO:0000313" key="4">
    <source>
        <dbReference type="EMBL" id="MFD0916533.1"/>
    </source>
</evidence>
<feature type="domain" description="Recombinase" evidence="3">
    <location>
        <begin position="167"/>
        <end position="281"/>
    </location>
</feature>
<dbReference type="PANTHER" id="PTHR30461">
    <property type="entry name" value="DNA-INVERTASE FROM LAMBDOID PROPHAGE"/>
    <property type="match status" value="1"/>
</dbReference>
<feature type="region of interest" description="Disordered" evidence="1">
    <location>
        <begin position="374"/>
        <end position="397"/>
    </location>
</feature>
<gene>
    <name evidence="4" type="ORF">ACFQ14_08950</name>
</gene>
<feature type="region of interest" description="Disordered" evidence="1">
    <location>
        <begin position="286"/>
        <end position="354"/>
    </location>
</feature>
<dbReference type="RefSeq" id="WP_377212395.1">
    <property type="nucleotide sequence ID" value="NZ_JBHTJV010000009.1"/>
</dbReference>
<dbReference type="SUPFAM" id="SSF53041">
    <property type="entry name" value="Resolvase-like"/>
    <property type="match status" value="1"/>
</dbReference>
<evidence type="ECO:0000313" key="5">
    <source>
        <dbReference type="Proteomes" id="UP001597101"/>
    </source>
</evidence>
<dbReference type="InterPro" id="IPR006119">
    <property type="entry name" value="Resolv_N"/>
</dbReference>